<proteinExistence type="predicted"/>
<protein>
    <recommendedName>
        <fullName evidence="3">NADPH--hemoprotein reductase</fullName>
        <ecNumber evidence="3">1.6.2.4</ecNumber>
    </recommendedName>
</protein>
<dbReference type="PANTHER" id="PTHR19384:SF17">
    <property type="entry name" value="NADPH--CYTOCHROME P450 REDUCTASE"/>
    <property type="match status" value="1"/>
</dbReference>
<feature type="domain" description="Flavodoxin-like" evidence="5">
    <location>
        <begin position="337"/>
        <end position="472"/>
    </location>
</feature>
<dbReference type="Pfam" id="PF00175">
    <property type="entry name" value="NAD_binding_1"/>
    <property type="match status" value="1"/>
</dbReference>
<feature type="domain" description="FAD-binding FR-type" evidence="6">
    <location>
        <begin position="488"/>
        <end position="591"/>
    </location>
</feature>
<dbReference type="RefSeq" id="WP_115217961.1">
    <property type="nucleotide sequence ID" value="NZ_UHIA01000003.1"/>
</dbReference>
<keyword evidence="1" id="KW-0285">Flavoprotein</keyword>
<dbReference type="Gene3D" id="3.40.50.360">
    <property type="match status" value="1"/>
</dbReference>
<dbReference type="GO" id="GO:0010181">
    <property type="term" value="F:FMN binding"/>
    <property type="evidence" value="ECO:0007669"/>
    <property type="project" value="InterPro"/>
</dbReference>
<dbReference type="EC" id="1.6.2.4" evidence="3"/>
<dbReference type="InterPro" id="IPR008254">
    <property type="entry name" value="Flavodoxin/NO_synth"/>
</dbReference>
<dbReference type="GO" id="GO:0050660">
    <property type="term" value="F:flavin adenine dinucleotide binding"/>
    <property type="evidence" value="ECO:0007669"/>
    <property type="project" value="TreeGrafter"/>
</dbReference>
<dbReference type="GO" id="GO:0005829">
    <property type="term" value="C:cytosol"/>
    <property type="evidence" value="ECO:0007669"/>
    <property type="project" value="TreeGrafter"/>
</dbReference>
<dbReference type="InterPro" id="IPR005625">
    <property type="entry name" value="PepSY-ass_TM"/>
</dbReference>
<dbReference type="InterPro" id="IPR029039">
    <property type="entry name" value="Flavoprotein-like_sf"/>
</dbReference>
<dbReference type="InterPro" id="IPR017927">
    <property type="entry name" value="FAD-bd_FR_type"/>
</dbReference>
<keyword evidence="2" id="KW-0288">FMN</keyword>
<sequence>MWRRIHSWLGLALAVLVLVLAVSGALLATKPLYDAYRLPAGAKEMSVAAVIEQIAKAQPRITPQRLSVSVSGEAKLSYSKNNRLQEQGLSLQTGALLREQKEPEGYVWLRKLHRSLLLGENGRIFPALGALVMLVLAVSGVALLLRRLGGVRQLFAPMSWQGAGQSHSALGRLALLPLLITTITAIWLSAVTFDLVSAGADKPPAYPESLQELEAVEPWTLHGLQEIQMASVREVIYPIAEDWFDVWTVQTDREYVFIDQFTGDVLSREALPFLARVMDWVLLLHTGEGSPWWAVVLLLVALSVPYFVVTGVMVWWRGRKLGGGRLPHQASAAEATVLLLVGSEGGSTWGFAKALHEALHVAGEQVRTIEMNALGGHYPKLETLLLLTSTYGDGDAPQSATRFLTRLAAFEPTEGLRHATLAFGDRAFVKFCAFGEQVALAVTERCGEAMLPLGYIDKQSSQAFTSWCAEVGRCLGHSLVVDYVPKRPKTQTFYLKEKTLYGEALNVPLAVLRLGAGRMPKHEPGDWLAVYVPDCAVPRLYSLGSHSKYDDAVEICVRYQQGGLCSPWLCHLSLGEAVEGVVVRNPRFHLPKKGAVVMIGAGTGIAPFVGMIRHNHSGRALDLFWGGRQPEVDGLYGDEIVSWLADGRLSGFYPAWSRVKAKEYVQAVVARERSHLIERLRAGAVVMICGGREMAAAVCVELAVCAQAVGLTLDELRRQNRLLEDIY</sequence>
<dbReference type="Gene3D" id="2.40.30.10">
    <property type="entry name" value="Translation factors"/>
    <property type="match status" value="1"/>
</dbReference>
<feature type="transmembrane region" description="Helical" evidence="4">
    <location>
        <begin position="594"/>
        <end position="612"/>
    </location>
</feature>
<accession>A0A380MJM2</accession>
<keyword evidence="4" id="KW-0812">Transmembrane</keyword>
<dbReference type="InterPro" id="IPR017938">
    <property type="entry name" value="Riboflavin_synthase-like_b-brl"/>
</dbReference>
<dbReference type="Gene3D" id="3.40.50.80">
    <property type="entry name" value="Nucleotide-binding domain of ferredoxin-NADP reductase (FNR) module"/>
    <property type="match status" value="1"/>
</dbReference>
<dbReference type="PROSITE" id="PS51384">
    <property type="entry name" value="FAD_FR"/>
    <property type="match status" value="1"/>
</dbReference>
<feature type="transmembrane region" description="Helical" evidence="4">
    <location>
        <begin position="124"/>
        <end position="145"/>
    </location>
</feature>
<dbReference type="PRINTS" id="PR00371">
    <property type="entry name" value="FPNCR"/>
</dbReference>
<dbReference type="Proteomes" id="UP000254575">
    <property type="component" value="Unassembled WGS sequence"/>
</dbReference>
<feature type="transmembrane region" description="Helical" evidence="4">
    <location>
        <begin position="173"/>
        <end position="193"/>
    </location>
</feature>
<dbReference type="PROSITE" id="PS50902">
    <property type="entry name" value="FLAVODOXIN_LIKE"/>
    <property type="match status" value="1"/>
</dbReference>
<evidence type="ECO:0000259" key="5">
    <source>
        <dbReference type="PROSITE" id="PS50902"/>
    </source>
</evidence>
<reference evidence="7 8" key="1">
    <citation type="submission" date="2018-06" db="EMBL/GenBank/DDBJ databases">
        <authorList>
            <consortium name="Pathogen Informatics"/>
            <person name="Doyle S."/>
        </authorList>
    </citation>
    <scope>NUCLEOTIDE SEQUENCE [LARGE SCALE GENOMIC DNA]</scope>
    <source>
        <strain evidence="7 8">NCTC10717</strain>
    </source>
</reference>
<feature type="transmembrane region" description="Helical" evidence="4">
    <location>
        <begin position="292"/>
        <end position="316"/>
    </location>
</feature>
<dbReference type="SUPFAM" id="SSF63380">
    <property type="entry name" value="Riboflavin synthase domain-like"/>
    <property type="match status" value="1"/>
</dbReference>
<dbReference type="EMBL" id="UHIA01000003">
    <property type="protein sequence ID" value="SUO92710.1"/>
    <property type="molecule type" value="Genomic_DNA"/>
</dbReference>
<dbReference type="InterPro" id="IPR039261">
    <property type="entry name" value="FNR_nucleotide-bd"/>
</dbReference>
<evidence type="ECO:0000256" key="3">
    <source>
        <dbReference type="ARBA" id="ARBA00023797"/>
    </source>
</evidence>
<gene>
    <name evidence="7" type="primary">cysJ</name>
    <name evidence="7" type="ORF">NCTC10717_00698</name>
</gene>
<dbReference type="InterPro" id="IPR001709">
    <property type="entry name" value="Flavoprot_Pyr_Nucl_cyt_Rdtase"/>
</dbReference>
<evidence type="ECO:0000256" key="2">
    <source>
        <dbReference type="ARBA" id="ARBA00022643"/>
    </source>
</evidence>
<evidence type="ECO:0000259" key="6">
    <source>
        <dbReference type="PROSITE" id="PS51384"/>
    </source>
</evidence>
<dbReference type="Pfam" id="PF03929">
    <property type="entry name" value="PepSY_TM"/>
    <property type="match status" value="1"/>
</dbReference>
<dbReference type="InterPro" id="IPR001433">
    <property type="entry name" value="OxRdtase_FAD/NAD-bd"/>
</dbReference>
<dbReference type="OrthoDB" id="9816402at2"/>
<keyword evidence="7" id="KW-0560">Oxidoreductase</keyword>
<dbReference type="SUPFAM" id="SSF52218">
    <property type="entry name" value="Flavoproteins"/>
    <property type="match status" value="1"/>
</dbReference>
<evidence type="ECO:0000256" key="4">
    <source>
        <dbReference type="SAM" id="Phobius"/>
    </source>
</evidence>
<evidence type="ECO:0000313" key="7">
    <source>
        <dbReference type="EMBL" id="SUO92710.1"/>
    </source>
</evidence>
<dbReference type="PANTHER" id="PTHR19384">
    <property type="entry name" value="NITRIC OXIDE SYNTHASE-RELATED"/>
    <property type="match status" value="1"/>
</dbReference>
<dbReference type="GO" id="GO:0004783">
    <property type="term" value="F:sulfite reductase (NADPH) activity"/>
    <property type="evidence" value="ECO:0007669"/>
    <property type="project" value="UniProtKB-EC"/>
</dbReference>
<keyword evidence="4" id="KW-1133">Transmembrane helix</keyword>
<organism evidence="7 8">
    <name type="scientific">Suttonella indologenes</name>
    <dbReference type="NCBI Taxonomy" id="13276"/>
    <lineage>
        <taxon>Bacteria</taxon>
        <taxon>Pseudomonadati</taxon>
        <taxon>Pseudomonadota</taxon>
        <taxon>Gammaproteobacteria</taxon>
        <taxon>Cardiobacteriales</taxon>
        <taxon>Cardiobacteriaceae</taxon>
        <taxon>Suttonella</taxon>
    </lineage>
</organism>
<dbReference type="SUPFAM" id="SSF52343">
    <property type="entry name" value="Ferredoxin reductase-like, C-terminal NADP-linked domain"/>
    <property type="match status" value="1"/>
</dbReference>
<name>A0A380MJM2_9GAMM</name>
<dbReference type="Pfam" id="PF00258">
    <property type="entry name" value="Flavodoxin_1"/>
    <property type="match status" value="1"/>
</dbReference>
<evidence type="ECO:0000313" key="8">
    <source>
        <dbReference type="Proteomes" id="UP000254575"/>
    </source>
</evidence>
<keyword evidence="8" id="KW-1185">Reference proteome</keyword>
<dbReference type="AlphaFoldDB" id="A0A380MJM2"/>
<evidence type="ECO:0000256" key="1">
    <source>
        <dbReference type="ARBA" id="ARBA00022630"/>
    </source>
</evidence>
<keyword evidence="4" id="KW-0472">Membrane</keyword>